<dbReference type="PANTHER" id="PTHR22775">
    <property type="entry name" value="SORTING NEXIN"/>
    <property type="match status" value="1"/>
</dbReference>
<feature type="compositionally biased region" description="Acidic residues" evidence="3">
    <location>
        <begin position="585"/>
        <end position="597"/>
    </location>
</feature>
<feature type="compositionally biased region" description="Basic and acidic residues" evidence="3">
    <location>
        <begin position="525"/>
        <end position="542"/>
    </location>
</feature>
<evidence type="ECO:0000259" key="5">
    <source>
        <dbReference type="Pfam" id="PF08628"/>
    </source>
</evidence>
<evidence type="ECO:0000256" key="3">
    <source>
        <dbReference type="SAM" id="MobiDB-lite"/>
    </source>
</evidence>
<dbReference type="InterPro" id="IPR003114">
    <property type="entry name" value="Phox_assoc"/>
</dbReference>
<feature type="compositionally biased region" description="Low complexity" evidence="3">
    <location>
        <begin position="618"/>
        <end position="631"/>
    </location>
</feature>
<comment type="similarity">
    <text evidence="1">Belongs to the sorting nexin family.</text>
</comment>
<dbReference type="Pfam" id="PF08628">
    <property type="entry name" value="Nexin_C"/>
    <property type="match status" value="1"/>
</dbReference>
<gene>
    <name evidence="7" type="primary">LOC113057754</name>
</gene>
<dbReference type="Proteomes" id="UP000515129">
    <property type="component" value="Chromosome 39"/>
</dbReference>
<reference evidence="7" key="1">
    <citation type="submission" date="2025-08" db="UniProtKB">
        <authorList>
            <consortium name="RefSeq"/>
        </authorList>
    </citation>
    <scope>IDENTIFICATION</scope>
    <source>
        <strain evidence="7">Wakin</strain>
        <tissue evidence="7">Muscle</tissue>
    </source>
</reference>
<name>A0A6P6LBD7_CARAU</name>
<evidence type="ECO:0000256" key="2">
    <source>
        <dbReference type="SAM" id="Coils"/>
    </source>
</evidence>
<dbReference type="RefSeq" id="XP_026081047.1">
    <property type="nucleotide sequence ID" value="XM_026225262.1"/>
</dbReference>
<dbReference type="GO" id="GO:0005768">
    <property type="term" value="C:endosome"/>
    <property type="evidence" value="ECO:0007669"/>
    <property type="project" value="TreeGrafter"/>
</dbReference>
<organism evidence="6 7">
    <name type="scientific">Carassius auratus</name>
    <name type="common">Goldfish</name>
    <dbReference type="NCBI Taxonomy" id="7957"/>
    <lineage>
        <taxon>Eukaryota</taxon>
        <taxon>Metazoa</taxon>
        <taxon>Chordata</taxon>
        <taxon>Craniata</taxon>
        <taxon>Vertebrata</taxon>
        <taxon>Euteleostomi</taxon>
        <taxon>Actinopterygii</taxon>
        <taxon>Neopterygii</taxon>
        <taxon>Teleostei</taxon>
        <taxon>Ostariophysi</taxon>
        <taxon>Cypriniformes</taxon>
        <taxon>Cyprinidae</taxon>
        <taxon>Cyprininae</taxon>
        <taxon>Carassius</taxon>
    </lineage>
</organism>
<dbReference type="AlphaFoldDB" id="A0A6P6LBD7"/>
<feature type="region of interest" description="Disordered" evidence="3">
    <location>
        <begin position="525"/>
        <end position="560"/>
    </location>
</feature>
<dbReference type="Gene3D" id="3.30.1520.10">
    <property type="entry name" value="Phox-like domain"/>
    <property type="match status" value="1"/>
</dbReference>
<dbReference type="GeneID" id="113057754"/>
<evidence type="ECO:0000313" key="7">
    <source>
        <dbReference type="RefSeq" id="XP_026081047.1"/>
    </source>
</evidence>
<feature type="region of interest" description="Disordered" evidence="3">
    <location>
        <begin position="572"/>
        <end position="631"/>
    </location>
</feature>
<dbReference type="KEGG" id="caua:113057754"/>
<accession>A0A6P6LBD7</accession>
<evidence type="ECO:0000259" key="4">
    <source>
        <dbReference type="Pfam" id="PF02194"/>
    </source>
</evidence>
<dbReference type="InterPro" id="IPR013937">
    <property type="entry name" value="Sorting_nexin_C"/>
</dbReference>
<feature type="compositionally biased region" description="Polar residues" evidence="3">
    <location>
        <begin position="251"/>
        <end position="260"/>
    </location>
</feature>
<proteinExistence type="inferred from homology"/>
<feature type="domain" description="Sorting nexin C-terminal" evidence="5">
    <location>
        <begin position="717"/>
        <end position="786"/>
    </location>
</feature>
<dbReference type="OrthoDB" id="120967at2759"/>
<keyword evidence="6" id="KW-1185">Reference proteome</keyword>
<keyword evidence="2" id="KW-0175">Coiled coil</keyword>
<evidence type="ECO:0000313" key="6">
    <source>
        <dbReference type="Proteomes" id="UP000515129"/>
    </source>
</evidence>
<dbReference type="Pfam" id="PF02194">
    <property type="entry name" value="PXA"/>
    <property type="match status" value="1"/>
</dbReference>
<sequence>MRTWQCIVSISIFVLLWYFSEFEQIWTQALCCFLCLMNFTLRNQDCNKKQARLETSTQTDDTDEETELQTKTGHHVGVIDEIDATRSGQTLSQTMQYPNTQRSLLQVFECAYAHLVKPWYTVPELVDSQPLHRALQTEFNLIVERVICKAENFNLSVTSVGCIRIFTQHLHKAKQSDGSPMFGSRSEEMAVLRSFSEALVRNLFPEYLLEAKLYQCFLNEIVATKALDVLVTYLCNPDNLNQMLVSQLDRVSSESSTGDRPNSDRKGTPSPVGCKKEEGFTDEAEDALSEVKKEKKKAGNRVKEKIYKIVDKVKSKKPKKKKPKEENTILARGSAAMAADDESSRESSIRSNMDSDYDSETDVYLTTFFQEDMMEFKLPYEMWRVGKWAVRVTNVQRENEELCFTVHLEERNNPENLNWDVKKTQTDILQFHNLWQESEEMGSSTLPSVSAIVEKTKNDLDGAHIEEVRSALEHFLQELVSDTQLGQTLLVFQFLCPIALLLSNNEDNGGVWSFLNGLASFLTPGKDEDESHNPRGEDKLDEAGASVHHSGPMAQPACMDTNEEPKEDIIEGPIATNVRFRNGEPETEDQTSDEQDVVSDGRESPAESLDVSVNTSKLVSPSGHLSDSSSLQFDSVDGFTSAQTVEKTNKKEKLTHKKLNVEQKLKVKEKTGQLKEEKKESQTNVEQTEATKAIFELLKEIIVSSGNSVLIFLFDALLKAVQPLVKKKINNFLKMMHPTEVQIASYIDNFRENIWPEGNVPIQPPRDSEEKHATMEKALQLINSNLIVVVVLDSNVLILKKTEVETLFKIFQDTEENKKLVYKLLSYVLREFLPGETAKDFVF</sequence>
<feature type="region of interest" description="Disordered" evidence="3">
    <location>
        <begin position="251"/>
        <end position="281"/>
    </location>
</feature>
<feature type="domain" description="PXA" evidence="4">
    <location>
        <begin position="167"/>
        <end position="246"/>
    </location>
</feature>
<evidence type="ECO:0000256" key="1">
    <source>
        <dbReference type="ARBA" id="ARBA00010883"/>
    </source>
</evidence>
<dbReference type="PANTHER" id="PTHR22775:SF48">
    <property type="entry name" value="SORTING NEXIN-25"/>
    <property type="match status" value="1"/>
</dbReference>
<feature type="coiled-coil region" evidence="2">
    <location>
        <begin position="651"/>
        <end position="691"/>
    </location>
</feature>
<protein>
    <submittedName>
        <fullName evidence="7">Uncharacterized protein LOC113057754 isoform X1</fullName>
    </submittedName>
</protein>
<feature type="region of interest" description="Disordered" evidence="3">
    <location>
        <begin position="314"/>
        <end position="356"/>
    </location>
</feature>
<dbReference type="InterPro" id="IPR036871">
    <property type="entry name" value="PX_dom_sf"/>
</dbReference>
<dbReference type="GO" id="GO:0035091">
    <property type="term" value="F:phosphatidylinositol binding"/>
    <property type="evidence" value="ECO:0007669"/>
    <property type="project" value="InterPro"/>
</dbReference>